<evidence type="ECO:0000313" key="3">
    <source>
        <dbReference type="Proteomes" id="UP000325743"/>
    </source>
</evidence>
<dbReference type="RefSeq" id="WP_151072614.1">
    <property type="nucleotide sequence ID" value="NZ_CP032519.1"/>
</dbReference>
<protein>
    <submittedName>
        <fullName evidence="2">Uncharacterized protein</fullName>
    </submittedName>
</protein>
<evidence type="ECO:0000313" key="2">
    <source>
        <dbReference type="EMBL" id="QEZ47982.1"/>
    </source>
</evidence>
<sequence length="671" mass="73096">MSRRKSLPVPLTLAQHFEVPDEYLGGFGWLCGYSADAEFLNTAAEYFTHQTQAQRASVGRVSLALMLDPGNAPISLLDAPGVAHLPLRDVEGRPFTLLHAKVALLGFRHRGDPTRWIVRLIVSTGNWTRQTVEESLDLVWRIDVRSEELLVADSDTRLRCADIRAAHSLLRWLASQFDTRLLDAGGREHPSEAATARDRLGEWLSLCENQAGTQAPRFFHNRDQSLLSQLPAKIRDTAESVSRNCLVMGSGYYESSATPGSVPAVLTEIVGALQEERLLTGSPWLDVFVNPEGCQAVAQAVDAMRKKGFRVRPAGCLPDYFGTRQQRSLHAKFLFSANSRKDSDNCSSAWLYLGSGNLTGPGFTSRMNRHAGNLEAGVVFAPQSLLWGELEDSDPARMVSSVLPVQWDKQFDATDGLSAGGDMPDRPALYVAPPVAWLRWRDAEDAGGLLEAEQGTAGLDVLDSMGNARAKTAEYFRWSDARPRQVTIQWAVAGEMRTAEVPVVDAFGRIAAAALPRLDLTEAWWQLACFPMAPEDEGDNDPNDANDADQGNAGQVRPAGRGGKGVASYPVREMMELVEQIAAKQTRIGEADWASWCSRLEQTLVVAAGSTSVAAFRALGLNPLSPLKAAPFRPDFAESAATTAGQRYEAVLVRLEETWNVGTLAAIGVAQ</sequence>
<organism evidence="2 3">
    <name type="scientific">Cupriavidus oxalaticus</name>
    <dbReference type="NCBI Taxonomy" id="96344"/>
    <lineage>
        <taxon>Bacteria</taxon>
        <taxon>Pseudomonadati</taxon>
        <taxon>Pseudomonadota</taxon>
        <taxon>Betaproteobacteria</taxon>
        <taxon>Burkholderiales</taxon>
        <taxon>Burkholderiaceae</taxon>
        <taxon>Cupriavidus</taxon>
    </lineage>
</organism>
<dbReference type="Proteomes" id="UP000325743">
    <property type="component" value="Chromosome 2"/>
</dbReference>
<accession>A0A5P3VRF6</accession>
<reference evidence="2 3" key="1">
    <citation type="submission" date="2018-09" db="EMBL/GenBank/DDBJ databases">
        <title>Complete genome sequence of Cupriavidus oxalaticus T2, a bacterium capable of phenol tolerance and degradation.</title>
        <authorList>
            <person name="Yan J."/>
        </authorList>
    </citation>
    <scope>NUCLEOTIDE SEQUENCE [LARGE SCALE GENOMIC DNA]</scope>
    <source>
        <strain evidence="2 3">T2</strain>
    </source>
</reference>
<name>A0A5P3VRF6_9BURK</name>
<dbReference type="AlphaFoldDB" id="A0A5P3VRF6"/>
<dbReference type="EMBL" id="CP032519">
    <property type="protein sequence ID" value="QEZ47982.1"/>
    <property type="molecule type" value="Genomic_DNA"/>
</dbReference>
<evidence type="ECO:0000256" key="1">
    <source>
        <dbReference type="SAM" id="MobiDB-lite"/>
    </source>
</evidence>
<dbReference type="CDD" id="cd00138">
    <property type="entry name" value="PLDc_SF"/>
    <property type="match status" value="1"/>
</dbReference>
<gene>
    <name evidence="2" type="ORF">D2917_28315</name>
</gene>
<proteinExistence type="predicted"/>
<feature type="region of interest" description="Disordered" evidence="1">
    <location>
        <begin position="534"/>
        <end position="565"/>
    </location>
</feature>
<feature type="compositionally biased region" description="Acidic residues" evidence="1">
    <location>
        <begin position="534"/>
        <end position="547"/>
    </location>
</feature>